<gene>
    <name evidence="2" type="ORF">ENT37_00570</name>
</gene>
<name>A0A7C4PJ84_9CHLR</name>
<reference evidence="2" key="1">
    <citation type="journal article" date="2020" name="mSystems">
        <title>Genome- and Community-Level Interaction Insights into Carbon Utilization and Element Cycling Functions of Hydrothermarchaeota in Hydrothermal Sediment.</title>
        <authorList>
            <person name="Zhou Z."/>
            <person name="Liu Y."/>
            <person name="Xu W."/>
            <person name="Pan J."/>
            <person name="Luo Z.H."/>
            <person name="Li M."/>
        </authorList>
    </citation>
    <scope>NUCLEOTIDE SEQUENCE [LARGE SCALE GENOMIC DNA]</scope>
    <source>
        <strain evidence="2">SpSt-573</strain>
    </source>
</reference>
<organism evidence="2">
    <name type="scientific">Anaerolinea thermolimosa</name>
    <dbReference type="NCBI Taxonomy" id="229919"/>
    <lineage>
        <taxon>Bacteria</taxon>
        <taxon>Bacillati</taxon>
        <taxon>Chloroflexota</taxon>
        <taxon>Anaerolineae</taxon>
        <taxon>Anaerolineales</taxon>
        <taxon>Anaerolineaceae</taxon>
        <taxon>Anaerolinea</taxon>
    </lineage>
</organism>
<dbReference type="PANTHER" id="PTHR37460">
    <property type="entry name" value="ENDONUCLEASE III"/>
    <property type="match status" value="1"/>
</dbReference>
<dbReference type="InterPro" id="IPR002837">
    <property type="entry name" value="DUF123"/>
</dbReference>
<evidence type="ECO:0000313" key="2">
    <source>
        <dbReference type="EMBL" id="HGS20346.1"/>
    </source>
</evidence>
<proteinExistence type="predicted"/>
<dbReference type="EMBL" id="DSYK01000030">
    <property type="protein sequence ID" value="HGS20346.1"/>
    <property type="molecule type" value="Genomic_DNA"/>
</dbReference>
<protein>
    <submittedName>
        <fullName evidence="2">GIY-YIG nuclease family protein</fullName>
    </submittedName>
</protein>
<dbReference type="AlphaFoldDB" id="A0A7C4PJ84"/>
<feature type="domain" description="GIY-YIG" evidence="1">
    <location>
        <begin position="100"/>
        <end position="202"/>
    </location>
</feature>
<accession>A0A7C4PJ84</accession>
<dbReference type="SMART" id="SM00465">
    <property type="entry name" value="GIYc"/>
    <property type="match status" value="1"/>
</dbReference>
<dbReference type="InterPro" id="IPR000305">
    <property type="entry name" value="GIY-YIG_endonuc"/>
</dbReference>
<comment type="caution">
    <text evidence="2">The sequence shown here is derived from an EMBL/GenBank/DDBJ whole genome shotgun (WGS) entry which is preliminary data.</text>
</comment>
<sequence>MRPIQEFHPQRRKNGLIGQVYLFLKFIPNLHTDPEFASTLSQVSPWVRIHAVEVEADREGRARVVREDIHTDLSHGKLAAEDRGSYLVTLRLNTRCRLSVGSLGELEFLPGWYVYAGSAQRGLSSRVARHLRSIGMKNRRKKNHWHIDYLSAVAAEASAYPIASYRNLECDLAKGLAEIGGKPVEGFGSSDCRCGSHLFYFEDPLPPKDSWQFVDLVLRFRHLEFSDWNRSPSVPGRNRFGCF</sequence>
<dbReference type="Pfam" id="PF01986">
    <property type="entry name" value="DUF123"/>
    <property type="match status" value="1"/>
</dbReference>
<dbReference type="CDD" id="cd10441">
    <property type="entry name" value="GIY-YIG_COG1833"/>
    <property type="match status" value="1"/>
</dbReference>
<evidence type="ECO:0000259" key="1">
    <source>
        <dbReference type="SMART" id="SM00465"/>
    </source>
</evidence>
<dbReference type="PANTHER" id="PTHR37460:SF1">
    <property type="entry name" value="ENDONUCLEASE III"/>
    <property type="match status" value="1"/>
</dbReference>